<dbReference type="EMBL" id="JAUTXU010000308">
    <property type="protein sequence ID" value="KAK3686653.1"/>
    <property type="molecule type" value="Genomic_DNA"/>
</dbReference>
<organism evidence="1 2">
    <name type="scientific">Vermiconidia calcicola</name>
    <dbReference type="NCBI Taxonomy" id="1690605"/>
    <lineage>
        <taxon>Eukaryota</taxon>
        <taxon>Fungi</taxon>
        <taxon>Dikarya</taxon>
        <taxon>Ascomycota</taxon>
        <taxon>Pezizomycotina</taxon>
        <taxon>Dothideomycetes</taxon>
        <taxon>Dothideomycetidae</taxon>
        <taxon>Mycosphaerellales</taxon>
        <taxon>Extremaceae</taxon>
        <taxon>Vermiconidia</taxon>
    </lineage>
</organism>
<dbReference type="Proteomes" id="UP001281147">
    <property type="component" value="Unassembled WGS sequence"/>
</dbReference>
<comment type="caution">
    <text evidence="1">The sequence shown here is derived from an EMBL/GenBank/DDBJ whole genome shotgun (WGS) entry which is preliminary data.</text>
</comment>
<reference evidence="1" key="1">
    <citation type="submission" date="2023-07" db="EMBL/GenBank/DDBJ databases">
        <title>Black Yeasts Isolated from many extreme environments.</title>
        <authorList>
            <person name="Coleine C."/>
            <person name="Stajich J.E."/>
            <person name="Selbmann L."/>
        </authorList>
    </citation>
    <scope>NUCLEOTIDE SEQUENCE</scope>
    <source>
        <strain evidence="1">CCFEE 5714</strain>
    </source>
</reference>
<accession>A0ACC3MDS0</accession>
<keyword evidence="2" id="KW-1185">Reference proteome</keyword>
<gene>
    <name evidence="1" type="ORF">LTR37_019584</name>
</gene>
<protein>
    <submittedName>
        <fullName evidence="1">Uncharacterized protein</fullName>
    </submittedName>
</protein>
<name>A0ACC3MDS0_9PEZI</name>
<evidence type="ECO:0000313" key="1">
    <source>
        <dbReference type="EMBL" id="KAK3686653.1"/>
    </source>
</evidence>
<evidence type="ECO:0000313" key="2">
    <source>
        <dbReference type="Proteomes" id="UP001281147"/>
    </source>
</evidence>
<sequence>MPPPHDGNEYLPFVDLIRLHKTDNFTYKSIALPFSPGGQLEVAIPRAYGGHVYAQSAWAACQTVGEGFLIFNAVGHFHLPGSRTKPFIYKVDKIRDGRSYATRFVSVTVEGEEGICFTCTISFRKAEKGILDVQEKVDLWKQYKPALEGKRPEDSEEVPGMDVPWYWKLRKDTGQNDEFPGLQCTKVDMTPYNQEKHPLDRRDLMFYRPIGHLPPDPNMHLCAHLYASDRNSLYIVTNLMGVGDLYSSMSSLVHTTVFHSSMQDLMFGPSTGERKSPMDDTSEQGRWFCKEDFTTRTALGRAMYHGRVWSTDGSHVATLMQDGMVRYQKKPEPSREEMAAIRDRQANWKPRDKPKPNL</sequence>
<proteinExistence type="predicted"/>